<dbReference type="SUPFAM" id="SSF51658">
    <property type="entry name" value="Xylose isomerase-like"/>
    <property type="match status" value="1"/>
</dbReference>
<dbReference type="Proteomes" id="UP000445000">
    <property type="component" value="Unassembled WGS sequence"/>
</dbReference>
<organism evidence="3 4">
    <name type="scientific">Steroidobacter agaridevorans</name>
    <dbReference type="NCBI Taxonomy" id="2695856"/>
    <lineage>
        <taxon>Bacteria</taxon>
        <taxon>Pseudomonadati</taxon>
        <taxon>Pseudomonadota</taxon>
        <taxon>Gammaproteobacteria</taxon>
        <taxon>Steroidobacterales</taxon>
        <taxon>Steroidobacteraceae</taxon>
        <taxon>Steroidobacter</taxon>
    </lineage>
</organism>
<dbReference type="AlphaFoldDB" id="A0A829Y7W7"/>
<dbReference type="Gene3D" id="3.20.20.150">
    <property type="entry name" value="Divalent-metal-dependent TIM barrel enzymes"/>
    <property type="match status" value="1"/>
</dbReference>
<dbReference type="GO" id="GO:0016853">
    <property type="term" value="F:isomerase activity"/>
    <property type="evidence" value="ECO:0007669"/>
    <property type="project" value="UniProtKB-KW"/>
</dbReference>
<dbReference type="EMBL" id="BLJN01000001">
    <property type="protein sequence ID" value="GFE79101.1"/>
    <property type="molecule type" value="Genomic_DNA"/>
</dbReference>
<feature type="domain" description="Xylose isomerase-like TIM barrel" evidence="2">
    <location>
        <begin position="58"/>
        <end position="295"/>
    </location>
</feature>
<accession>A0A829Y7W7</accession>
<dbReference type="PANTHER" id="PTHR12110:SF41">
    <property type="entry name" value="INOSOSE DEHYDRATASE"/>
    <property type="match status" value="1"/>
</dbReference>
<dbReference type="InterPro" id="IPR006311">
    <property type="entry name" value="TAT_signal"/>
</dbReference>
<dbReference type="Pfam" id="PF01261">
    <property type="entry name" value="AP_endonuc_2"/>
    <property type="match status" value="1"/>
</dbReference>
<comment type="caution">
    <text evidence="3">The sequence shown here is derived from an EMBL/GenBank/DDBJ whole genome shotgun (WGS) entry which is preliminary data.</text>
</comment>
<keyword evidence="3" id="KW-0413">Isomerase</keyword>
<keyword evidence="1" id="KW-0732">Signal</keyword>
<dbReference type="InterPro" id="IPR036237">
    <property type="entry name" value="Xyl_isomerase-like_sf"/>
</dbReference>
<dbReference type="RefSeq" id="WP_161810912.1">
    <property type="nucleotide sequence ID" value="NZ_BLJN01000001.1"/>
</dbReference>
<evidence type="ECO:0000313" key="4">
    <source>
        <dbReference type="Proteomes" id="UP000445000"/>
    </source>
</evidence>
<dbReference type="InterPro" id="IPR013022">
    <property type="entry name" value="Xyl_isomerase-like_TIM-brl"/>
</dbReference>
<dbReference type="PROSITE" id="PS51318">
    <property type="entry name" value="TAT"/>
    <property type="match status" value="1"/>
</dbReference>
<feature type="signal peptide" evidence="1">
    <location>
        <begin position="1"/>
        <end position="26"/>
    </location>
</feature>
<evidence type="ECO:0000313" key="3">
    <source>
        <dbReference type="EMBL" id="GFE79101.1"/>
    </source>
</evidence>
<feature type="chain" id="PRO_5032498178" evidence="1">
    <location>
        <begin position="27"/>
        <end position="300"/>
    </location>
</feature>
<evidence type="ECO:0000259" key="2">
    <source>
        <dbReference type="Pfam" id="PF01261"/>
    </source>
</evidence>
<evidence type="ECO:0000256" key="1">
    <source>
        <dbReference type="SAM" id="SignalP"/>
    </source>
</evidence>
<keyword evidence="4" id="KW-1185">Reference proteome</keyword>
<sequence length="300" mass="32665">MITRRRFLEGSSLAALAAMSGVRSFAAGAGTGPLGLPIGVQLYTVRDVAAKDLAGTLAKLQAIGYREVETAGFYGKSGQEMRKILADHGMTAPSAHSSMGEIQKNMQKLVDDAAAVGAKYFVCAFPALPGNKPMSASIAKDITLDDWKWNAEQLNKLGEMAKKAGLQAGYHNHNMEFRKFDGVTAFDHLLKLTDPKLVTIELDLGWVVTAGLDPAKYIKQHADRISLLHVKDVRKDAVLAVDEIKAQTVEVGRGKIDWQSVFAACDPKHLKHYFVEQENFTGPTVDAVRASFEYLSTLKS</sequence>
<proteinExistence type="predicted"/>
<protein>
    <submittedName>
        <fullName evidence="3">Xylose isomerase</fullName>
    </submittedName>
</protein>
<dbReference type="InterPro" id="IPR050312">
    <property type="entry name" value="IolE/XylAMocC-like"/>
</dbReference>
<dbReference type="PANTHER" id="PTHR12110">
    <property type="entry name" value="HYDROXYPYRUVATE ISOMERASE"/>
    <property type="match status" value="1"/>
</dbReference>
<gene>
    <name evidence="3" type="ORF">GCM10011487_11010</name>
</gene>
<name>A0A829Y7W7_9GAMM</name>
<reference evidence="4" key="1">
    <citation type="submission" date="2020-01" db="EMBL/GenBank/DDBJ databases">
        <title>'Steroidobacter agaridevorans' sp. nov., agar-degrading bacteria isolated from rhizosphere soils.</title>
        <authorList>
            <person name="Ikenaga M."/>
            <person name="Kataoka M."/>
            <person name="Murouchi A."/>
            <person name="Katsuragi S."/>
            <person name="Sakai M."/>
        </authorList>
    </citation>
    <scope>NUCLEOTIDE SEQUENCE [LARGE SCALE GENOMIC DNA]</scope>
    <source>
        <strain evidence="4">YU21-B</strain>
    </source>
</reference>